<dbReference type="Proteomes" id="UP000789901">
    <property type="component" value="Unassembled WGS sequence"/>
</dbReference>
<dbReference type="EMBL" id="CAJVQB010000917">
    <property type="protein sequence ID" value="CAG8513281.1"/>
    <property type="molecule type" value="Genomic_DNA"/>
</dbReference>
<sequence length="114" mass="12818">MNNFQPTQIAPFCKRPSLAFFESSIPKTAWIILTPKKSELLPYEITKEAISSDELAEISDVMTGWALKENMKLASNLKTADRYSPKDMHADLENLAKTGELIFEEIPSIKTIKG</sequence>
<organism evidence="1 2">
    <name type="scientific">Gigaspora margarita</name>
    <dbReference type="NCBI Taxonomy" id="4874"/>
    <lineage>
        <taxon>Eukaryota</taxon>
        <taxon>Fungi</taxon>
        <taxon>Fungi incertae sedis</taxon>
        <taxon>Mucoromycota</taxon>
        <taxon>Glomeromycotina</taxon>
        <taxon>Glomeromycetes</taxon>
        <taxon>Diversisporales</taxon>
        <taxon>Gigasporaceae</taxon>
        <taxon>Gigaspora</taxon>
    </lineage>
</organism>
<gene>
    <name evidence="1" type="ORF">GMARGA_LOCUS2790</name>
</gene>
<protein>
    <submittedName>
        <fullName evidence="1">25151_t:CDS:1</fullName>
    </submittedName>
</protein>
<comment type="caution">
    <text evidence="1">The sequence shown here is derived from an EMBL/GenBank/DDBJ whole genome shotgun (WGS) entry which is preliminary data.</text>
</comment>
<reference evidence="1 2" key="1">
    <citation type="submission" date="2021-06" db="EMBL/GenBank/DDBJ databases">
        <authorList>
            <person name="Kallberg Y."/>
            <person name="Tangrot J."/>
            <person name="Rosling A."/>
        </authorList>
    </citation>
    <scope>NUCLEOTIDE SEQUENCE [LARGE SCALE GENOMIC DNA]</scope>
    <source>
        <strain evidence="1 2">120-4 pot B 10/14</strain>
    </source>
</reference>
<name>A0ABM8W377_GIGMA</name>
<evidence type="ECO:0000313" key="1">
    <source>
        <dbReference type="EMBL" id="CAG8513281.1"/>
    </source>
</evidence>
<proteinExistence type="predicted"/>
<evidence type="ECO:0000313" key="2">
    <source>
        <dbReference type="Proteomes" id="UP000789901"/>
    </source>
</evidence>
<keyword evidence="2" id="KW-1185">Reference proteome</keyword>
<accession>A0ABM8W377</accession>